<dbReference type="InterPro" id="IPR011635">
    <property type="entry name" value="CARDB"/>
</dbReference>
<feature type="transmembrane region" description="Helical" evidence="1">
    <location>
        <begin position="403"/>
        <end position="422"/>
    </location>
</feature>
<feature type="domain" description="CARDB" evidence="2">
    <location>
        <begin position="169"/>
        <end position="259"/>
    </location>
</feature>
<dbReference type="PANTHER" id="PTHR35902:SF3">
    <property type="entry name" value="NPCBM-ASSOCIATED, NEW3 DOMAIN OF ALPHA-GALACTOSIDASE"/>
    <property type="match status" value="1"/>
</dbReference>
<gene>
    <name evidence="3" type="ORF">XD82_0298</name>
    <name evidence="4" type="ORF">XE10_0413</name>
</gene>
<reference evidence="4" key="1">
    <citation type="journal article" date="2015" name="MBio">
        <title>Genome-resolved metagenomic analysis reveals roles for candidate phyla and other microbial community members in biogeochemical transformations in oil reservoirs.</title>
        <authorList>
            <person name="Hu P."/>
            <person name="Tom L."/>
            <person name="Singh A."/>
            <person name="Thomas B.C."/>
            <person name="Baker B.J."/>
            <person name="Piceno Y.M."/>
            <person name="Andersen G.L."/>
            <person name="Banfield J.F."/>
        </authorList>
    </citation>
    <scope>NUCLEOTIDE SEQUENCE [LARGE SCALE GENOMIC DNA]</scope>
    <source>
        <strain evidence="3">62_101</strain>
        <strain evidence="4">63_41</strain>
    </source>
</reference>
<dbReference type="PATRIC" id="fig|2198.3.peg.171"/>
<evidence type="ECO:0000259" key="2">
    <source>
        <dbReference type="Pfam" id="PF07705"/>
    </source>
</evidence>
<dbReference type="Gene3D" id="2.60.40.10">
    <property type="entry name" value="Immunoglobulins"/>
    <property type="match status" value="1"/>
</dbReference>
<reference evidence="5 6" key="2">
    <citation type="journal article" date="2015" name="MBio">
        <title>Genome-Resolved Metagenomic Analysis Reveals Roles for Candidate Phyla and Other Microbial Community Members in Biogeochemical Transformations in Oil Reservoirs.</title>
        <authorList>
            <person name="Hu P."/>
            <person name="Tom L."/>
            <person name="Singh A."/>
            <person name="Thomas B.C."/>
            <person name="Baker B.J."/>
            <person name="Piceno Y.M."/>
            <person name="Andersen G.L."/>
            <person name="Banfield J.F."/>
        </authorList>
    </citation>
    <scope>NUCLEOTIDE SEQUENCE [LARGE SCALE GENOMIC DNA]</scope>
</reference>
<sequence length="432" mass="46566">MRWQYVTVLMLLLALLVVPGAAQGTRYLYGSPDLSATIAGTNEFAPGAETQLAVIISNSGLNTFKMVGSTLITPDDQPNTAKLVTVALKGTDTPFTIKTDPQFLSDIMGGASATATFNVKVADSAEPGTYTLPLEVTYTYLQDAEDYGDALRYNYQKKTLTLPLTVRVTPDLRVEVLDVRSESLNVGTEGYVYMTLKNIGHDTANKAIAKVVRNDASPLIPTDGSAYIGTFEPGETVDVRFKVSVADSAEPQSYPLDIAVTYEDYEGKTVTSQPATIGLPVGGKIAFEVVSPVSTLYLGSKSVLEVVYRNAGAATVYNAQARISAVDPFTSSDDTAFLGDLAPGETTTARFEVNVDNDGTEKEYGIDSEIRYRDELDNSKISDTMKVKVALDRRQGAFFTNPVFLVVLAAIIIGAGYYIFVYRKKRGSTTPG</sequence>
<evidence type="ECO:0000313" key="3">
    <source>
        <dbReference type="EMBL" id="KUK63493.1"/>
    </source>
</evidence>
<name>A0A101IYS5_9EURY</name>
<accession>A0A101IYS5</accession>
<evidence type="ECO:0000256" key="1">
    <source>
        <dbReference type="SAM" id="Phobius"/>
    </source>
</evidence>
<comment type="caution">
    <text evidence="4">The sequence shown here is derived from an EMBL/GenBank/DDBJ whole genome shotgun (WGS) entry which is preliminary data.</text>
</comment>
<proteinExistence type="predicted"/>
<organism evidence="4 6">
    <name type="scientific">Methanoculleus marisnigri</name>
    <dbReference type="NCBI Taxonomy" id="2198"/>
    <lineage>
        <taxon>Archaea</taxon>
        <taxon>Methanobacteriati</taxon>
        <taxon>Methanobacteriota</taxon>
        <taxon>Stenosarchaea group</taxon>
        <taxon>Methanomicrobia</taxon>
        <taxon>Methanomicrobiales</taxon>
        <taxon>Methanomicrobiaceae</taxon>
        <taxon>Methanoculleus</taxon>
    </lineage>
</organism>
<evidence type="ECO:0000313" key="6">
    <source>
        <dbReference type="Proteomes" id="UP000054598"/>
    </source>
</evidence>
<evidence type="ECO:0000313" key="5">
    <source>
        <dbReference type="Proteomes" id="UP000054323"/>
    </source>
</evidence>
<dbReference type="PANTHER" id="PTHR35902">
    <property type="entry name" value="S-LAYER DOMAIN-LIKE PROTEIN-RELATED"/>
    <property type="match status" value="1"/>
</dbReference>
<dbReference type="AlphaFoldDB" id="A0A101IYS5"/>
<keyword evidence="1" id="KW-1133">Transmembrane helix</keyword>
<dbReference type="InterPro" id="IPR013783">
    <property type="entry name" value="Ig-like_fold"/>
</dbReference>
<keyword evidence="1" id="KW-0812">Transmembrane</keyword>
<evidence type="ECO:0000313" key="4">
    <source>
        <dbReference type="EMBL" id="KUL03851.1"/>
    </source>
</evidence>
<dbReference type="Pfam" id="PF07705">
    <property type="entry name" value="CARDB"/>
    <property type="match status" value="1"/>
</dbReference>
<dbReference type="Proteomes" id="UP000054598">
    <property type="component" value="Unassembled WGS sequence"/>
</dbReference>
<dbReference type="EMBL" id="LGGD01000020">
    <property type="protein sequence ID" value="KUK63493.1"/>
    <property type="molecule type" value="Genomic_DNA"/>
</dbReference>
<dbReference type="EMBL" id="LGHE01000028">
    <property type="protein sequence ID" value="KUL03851.1"/>
    <property type="molecule type" value="Genomic_DNA"/>
</dbReference>
<keyword evidence="1" id="KW-0472">Membrane</keyword>
<dbReference type="Proteomes" id="UP000054323">
    <property type="component" value="Unassembled WGS sequence"/>
</dbReference>
<protein>
    <submittedName>
        <fullName evidence="4">S-layer domain-like protein</fullName>
    </submittedName>
</protein>